<dbReference type="SMART" id="SM00646">
    <property type="entry name" value="Ami_3"/>
    <property type="match status" value="1"/>
</dbReference>
<dbReference type="InterPro" id="IPR002508">
    <property type="entry name" value="MurNAc-LAA_cat"/>
</dbReference>
<organism evidence="3 4">
    <name type="scientific">Gracilibacillus salitolerans</name>
    <dbReference type="NCBI Taxonomy" id="2663022"/>
    <lineage>
        <taxon>Bacteria</taxon>
        <taxon>Bacillati</taxon>
        <taxon>Bacillota</taxon>
        <taxon>Bacilli</taxon>
        <taxon>Bacillales</taxon>
        <taxon>Bacillaceae</taxon>
        <taxon>Gracilibacillus</taxon>
    </lineage>
</organism>
<keyword evidence="1" id="KW-0378">Hydrolase</keyword>
<evidence type="ECO:0000256" key="1">
    <source>
        <dbReference type="ARBA" id="ARBA00022801"/>
    </source>
</evidence>
<evidence type="ECO:0000313" key="4">
    <source>
        <dbReference type="Proteomes" id="UP000339690"/>
    </source>
</evidence>
<evidence type="ECO:0000259" key="2">
    <source>
        <dbReference type="SMART" id="SM00646"/>
    </source>
</evidence>
<reference evidence="3 4" key="1">
    <citation type="submission" date="2019-11" db="EMBL/GenBank/DDBJ databases">
        <title>Gracilibacillus salitolerans sp. nov., a moderate halophile isolated from a saline soil in northwest China.</title>
        <authorList>
            <person name="Gan L."/>
        </authorList>
    </citation>
    <scope>NUCLEOTIDE SEQUENCE [LARGE SCALE GENOMIC DNA]</scope>
    <source>
        <strain evidence="3 4">SCU50</strain>
    </source>
</reference>
<dbReference type="AlphaFoldDB" id="A0A5Q2TPW5"/>
<proteinExistence type="predicted"/>
<dbReference type="Proteomes" id="UP000339690">
    <property type="component" value="Chromosome"/>
</dbReference>
<dbReference type="SUPFAM" id="SSF53187">
    <property type="entry name" value="Zn-dependent exopeptidases"/>
    <property type="match status" value="1"/>
</dbReference>
<dbReference type="GO" id="GO:0009253">
    <property type="term" value="P:peptidoglycan catabolic process"/>
    <property type="evidence" value="ECO:0007669"/>
    <property type="project" value="InterPro"/>
</dbReference>
<dbReference type="RefSeq" id="WP_153792357.1">
    <property type="nucleotide sequence ID" value="NZ_CP045915.1"/>
</dbReference>
<accession>A0A5Q2TPW5</accession>
<keyword evidence="4" id="KW-1185">Reference proteome</keyword>
<dbReference type="GO" id="GO:0008745">
    <property type="term" value="F:N-acetylmuramoyl-L-alanine amidase activity"/>
    <property type="evidence" value="ECO:0007669"/>
    <property type="project" value="InterPro"/>
</dbReference>
<dbReference type="PANTHER" id="PTHR30404">
    <property type="entry name" value="N-ACETYLMURAMOYL-L-ALANINE AMIDASE"/>
    <property type="match status" value="1"/>
</dbReference>
<dbReference type="KEGG" id="grc:GI584_19970"/>
<evidence type="ECO:0000313" key="3">
    <source>
        <dbReference type="EMBL" id="QGH36182.1"/>
    </source>
</evidence>
<protein>
    <submittedName>
        <fullName evidence="3">N-acetylmuramoyl-L-alanine amidase</fullName>
    </submittedName>
</protein>
<dbReference type="GO" id="GO:0030288">
    <property type="term" value="C:outer membrane-bounded periplasmic space"/>
    <property type="evidence" value="ECO:0007669"/>
    <property type="project" value="TreeGrafter"/>
</dbReference>
<feature type="domain" description="MurNAc-LAA" evidence="2">
    <location>
        <begin position="109"/>
        <end position="217"/>
    </location>
</feature>
<dbReference type="Pfam" id="PF01520">
    <property type="entry name" value="Amidase_3"/>
    <property type="match status" value="1"/>
</dbReference>
<dbReference type="PANTHER" id="PTHR30404:SF0">
    <property type="entry name" value="N-ACETYLMURAMOYL-L-ALANINE AMIDASE AMIC"/>
    <property type="match status" value="1"/>
</dbReference>
<dbReference type="EMBL" id="CP045915">
    <property type="protein sequence ID" value="QGH36182.1"/>
    <property type="molecule type" value="Genomic_DNA"/>
</dbReference>
<dbReference type="InterPro" id="IPR050695">
    <property type="entry name" value="N-acetylmuramoyl_amidase_3"/>
</dbReference>
<name>A0A5Q2TPW5_9BACI</name>
<dbReference type="CDD" id="cd02696">
    <property type="entry name" value="MurNAc-LAA"/>
    <property type="match status" value="1"/>
</dbReference>
<dbReference type="Gene3D" id="3.40.630.40">
    <property type="entry name" value="Zn-dependent exopeptidases"/>
    <property type="match status" value="1"/>
</dbReference>
<sequence length="221" mass="25351">MKKWIRLFILFLFVGILYFTLTDKLEPETSNERENSKISSKEEKYKVVIDPGHGGEDPGAIGVSGSYEKDFTLSLAKKISILLEDEPKLEVYMTREEDVFLSAETRERPNYANDIEADLYISLHANTFTDPSVSGTESFYYHKNSKRLANIIHRHVSETTGFRNRGVKKENYFVLKDTTMPAVLLEIGYITNPEEEQTMLTDDFQQSLAEAIKNGVNEYLK</sequence>
<gene>
    <name evidence="3" type="ORF">GI584_19970</name>
</gene>